<gene>
    <name evidence="2" type="ORF">B0H17DRAFT_1128553</name>
</gene>
<comment type="caution">
    <text evidence="2">The sequence shown here is derived from an EMBL/GenBank/DDBJ whole genome shotgun (WGS) entry which is preliminary data.</text>
</comment>
<keyword evidence="3" id="KW-1185">Reference proteome</keyword>
<keyword evidence="1" id="KW-0732">Signal</keyword>
<accession>A0AAD7GLS0</accession>
<name>A0AAD7GLS0_MYCRO</name>
<evidence type="ECO:0000313" key="3">
    <source>
        <dbReference type="Proteomes" id="UP001221757"/>
    </source>
</evidence>
<feature type="signal peptide" evidence="1">
    <location>
        <begin position="1"/>
        <end position="20"/>
    </location>
</feature>
<feature type="chain" id="PRO_5042261266" evidence="1">
    <location>
        <begin position="21"/>
        <end position="221"/>
    </location>
</feature>
<protein>
    <submittedName>
        <fullName evidence="2">Uncharacterized protein</fullName>
    </submittedName>
</protein>
<sequence length="221" mass="22620">MPTCHALLLSALLGVSAVNAFCGDNGGAELGFGTQADTDSNGGNPSTVLGFSASGPFDAAGNPILSVIATNAGFDSSFYAFAAFLCGQANPDSYPQTTFGPVINEDSISTQTNTPLCLTASALGEANITVALLPCINDISVNPVPTQTFQWIGTDFITYGFEFIGNQSGTPLDPSTPTDYIPSLVSVTNGTGAYLRLDYVPGGLPPSTGRETGMVLALSDD</sequence>
<dbReference type="Proteomes" id="UP001221757">
    <property type="component" value="Unassembled WGS sequence"/>
</dbReference>
<dbReference type="EMBL" id="JARKIE010000019">
    <property type="protein sequence ID" value="KAJ7700688.1"/>
    <property type="molecule type" value="Genomic_DNA"/>
</dbReference>
<reference evidence="2" key="1">
    <citation type="submission" date="2023-03" db="EMBL/GenBank/DDBJ databases">
        <title>Massive genome expansion in bonnet fungi (Mycena s.s.) driven by repeated elements and novel gene families across ecological guilds.</title>
        <authorList>
            <consortium name="Lawrence Berkeley National Laboratory"/>
            <person name="Harder C.B."/>
            <person name="Miyauchi S."/>
            <person name="Viragh M."/>
            <person name="Kuo A."/>
            <person name="Thoen E."/>
            <person name="Andreopoulos B."/>
            <person name="Lu D."/>
            <person name="Skrede I."/>
            <person name="Drula E."/>
            <person name="Henrissat B."/>
            <person name="Morin E."/>
            <person name="Kohler A."/>
            <person name="Barry K."/>
            <person name="LaButti K."/>
            <person name="Morin E."/>
            <person name="Salamov A."/>
            <person name="Lipzen A."/>
            <person name="Mereny Z."/>
            <person name="Hegedus B."/>
            <person name="Baldrian P."/>
            <person name="Stursova M."/>
            <person name="Weitz H."/>
            <person name="Taylor A."/>
            <person name="Grigoriev I.V."/>
            <person name="Nagy L.G."/>
            <person name="Martin F."/>
            <person name="Kauserud H."/>
        </authorList>
    </citation>
    <scope>NUCLEOTIDE SEQUENCE</scope>
    <source>
        <strain evidence="2">CBHHK067</strain>
    </source>
</reference>
<proteinExistence type="predicted"/>
<evidence type="ECO:0000313" key="2">
    <source>
        <dbReference type="EMBL" id="KAJ7700688.1"/>
    </source>
</evidence>
<evidence type="ECO:0000256" key="1">
    <source>
        <dbReference type="SAM" id="SignalP"/>
    </source>
</evidence>
<dbReference type="AlphaFoldDB" id="A0AAD7GLS0"/>
<organism evidence="2 3">
    <name type="scientific">Mycena rosella</name>
    <name type="common">Pink bonnet</name>
    <name type="synonym">Agaricus rosellus</name>
    <dbReference type="NCBI Taxonomy" id="1033263"/>
    <lineage>
        <taxon>Eukaryota</taxon>
        <taxon>Fungi</taxon>
        <taxon>Dikarya</taxon>
        <taxon>Basidiomycota</taxon>
        <taxon>Agaricomycotina</taxon>
        <taxon>Agaricomycetes</taxon>
        <taxon>Agaricomycetidae</taxon>
        <taxon>Agaricales</taxon>
        <taxon>Marasmiineae</taxon>
        <taxon>Mycenaceae</taxon>
        <taxon>Mycena</taxon>
    </lineage>
</organism>